<organism evidence="1 2">
    <name type="scientific">Crepidotus variabilis</name>
    <dbReference type="NCBI Taxonomy" id="179855"/>
    <lineage>
        <taxon>Eukaryota</taxon>
        <taxon>Fungi</taxon>
        <taxon>Dikarya</taxon>
        <taxon>Basidiomycota</taxon>
        <taxon>Agaricomycotina</taxon>
        <taxon>Agaricomycetes</taxon>
        <taxon>Agaricomycetidae</taxon>
        <taxon>Agaricales</taxon>
        <taxon>Agaricineae</taxon>
        <taxon>Crepidotaceae</taxon>
        <taxon>Crepidotus</taxon>
    </lineage>
</organism>
<evidence type="ECO:0000313" key="2">
    <source>
        <dbReference type="Proteomes" id="UP000807306"/>
    </source>
</evidence>
<reference evidence="1" key="1">
    <citation type="submission" date="2020-11" db="EMBL/GenBank/DDBJ databases">
        <authorList>
            <consortium name="DOE Joint Genome Institute"/>
            <person name="Ahrendt S."/>
            <person name="Riley R."/>
            <person name="Andreopoulos W."/>
            <person name="Labutti K."/>
            <person name="Pangilinan J."/>
            <person name="Ruiz-Duenas F.J."/>
            <person name="Barrasa J.M."/>
            <person name="Sanchez-Garcia M."/>
            <person name="Camarero S."/>
            <person name="Miyauchi S."/>
            <person name="Serrano A."/>
            <person name="Linde D."/>
            <person name="Babiker R."/>
            <person name="Drula E."/>
            <person name="Ayuso-Fernandez I."/>
            <person name="Pacheco R."/>
            <person name="Padilla G."/>
            <person name="Ferreira P."/>
            <person name="Barriuso J."/>
            <person name="Kellner H."/>
            <person name="Castanera R."/>
            <person name="Alfaro M."/>
            <person name="Ramirez L."/>
            <person name="Pisabarro A.G."/>
            <person name="Kuo A."/>
            <person name="Tritt A."/>
            <person name="Lipzen A."/>
            <person name="He G."/>
            <person name="Yan M."/>
            <person name="Ng V."/>
            <person name="Cullen D."/>
            <person name="Martin F."/>
            <person name="Rosso M.-N."/>
            <person name="Henrissat B."/>
            <person name="Hibbett D."/>
            <person name="Martinez A.T."/>
            <person name="Grigoriev I.V."/>
        </authorList>
    </citation>
    <scope>NUCLEOTIDE SEQUENCE</scope>
    <source>
        <strain evidence="1">CBS 506.95</strain>
    </source>
</reference>
<gene>
    <name evidence="1" type="ORF">CPB83DRAFT_840717</name>
</gene>
<evidence type="ECO:0000313" key="1">
    <source>
        <dbReference type="EMBL" id="KAF9522136.1"/>
    </source>
</evidence>
<sequence>MPSLSVTGNIVSQDAQLAHYPSRRLVYTKCPITLDLAKEDENVCEATLMEVFTANVARKFFDKSYSISKICFAMGGCIRATQIILVLQQQSKRLNRKLQQTLFRAGTVFEKKVYRNVGRDTPQEFEPESSESSGAFTSSPFPILWTRKRVRSGSRQMALKEMASMLSCWLERKPRGWVGEFGSGGDSKVHWDFSLFALIAERESGEGRKGDDFTEHFEFHRSSEPADIEEYTVRLGGRVFESRLLGVCAFGMKFERGREYFQWKSMPNPGETTLKVALVLDDREAIPGQVVPAGVEGDLENVEEF</sequence>
<keyword evidence="2" id="KW-1185">Reference proteome</keyword>
<name>A0A9P6JI89_9AGAR</name>
<dbReference type="EMBL" id="MU157959">
    <property type="protein sequence ID" value="KAF9522136.1"/>
    <property type="molecule type" value="Genomic_DNA"/>
</dbReference>
<comment type="caution">
    <text evidence="1">The sequence shown here is derived from an EMBL/GenBank/DDBJ whole genome shotgun (WGS) entry which is preliminary data.</text>
</comment>
<accession>A0A9P6JI89</accession>
<proteinExistence type="predicted"/>
<dbReference type="AlphaFoldDB" id="A0A9P6JI89"/>
<protein>
    <submittedName>
        <fullName evidence="1">Uncharacterized protein</fullName>
    </submittedName>
</protein>
<dbReference type="Proteomes" id="UP000807306">
    <property type="component" value="Unassembled WGS sequence"/>
</dbReference>